<keyword evidence="2" id="KW-1185">Reference proteome</keyword>
<reference evidence="1 2" key="2">
    <citation type="submission" date="2011-10" db="EMBL/GenBank/DDBJ databases">
        <title>The Genome Sequence of Simonsiella muelleri ATCC 29453.</title>
        <authorList>
            <consortium name="The Broad Institute Genome Sequencing Platform"/>
            <consortium name="The Broad Institute Genome Sequencing Center for Infectious Disease"/>
            <person name="Earl A."/>
            <person name="Ward D."/>
            <person name="Feldgarden M."/>
            <person name="Gevers D."/>
            <person name="Izard J."/>
            <person name="Baranova O.V."/>
            <person name="Blanton J.M."/>
            <person name="Tanner A.C."/>
            <person name="Dewhirst F."/>
            <person name="Young S.K."/>
            <person name="Zeng Q."/>
            <person name="Gargeya S."/>
            <person name="Fitzgerald M."/>
            <person name="Haas B."/>
            <person name="Abouelleil A."/>
            <person name="Alvarado L."/>
            <person name="Arachchi H.M."/>
            <person name="Berlin A."/>
            <person name="Brown A."/>
            <person name="Chapman S.B."/>
            <person name="Chen Z."/>
            <person name="Dunbar C."/>
            <person name="Freedman E."/>
            <person name="Gearin G."/>
            <person name="Goldberg J."/>
            <person name="Griggs A."/>
            <person name="Gujja S."/>
            <person name="Heiman D."/>
            <person name="Howarth C."/>
            <person name="Larson L."/>
            <person name="Lui A."/>
            <person name="MacDonald P.J.P."/>
            <person name="Montmayeur A."/>
            <person name="Murphy C."/>
            <person name="Neiman D."/>
            <person name="Pearson M."/>
            <person name="Priest M."/>
            <person name="Roberts A."/>
            <person name="Saif S."/>
            <person name="Shea T."/>
            <person name="Shenoy N."/>
            <person name="Sisk P."/>
            <person name="Stolte C."/>
            <person name="Sykes S."/>
            <person name="Wortman J."/>
            <person name="Nusbaum C."/>
            <person name="Birren B."/>
        </authorList>
    </citation>
    <scope>NUCLEOTIDE SEQUENCE [LARGE SCALE GENOMIC DNA]</scope>
    <source>
        <strain evidence="1 2">ATCC 29453</strain>
    </source>
</reference>
<dbReference type="Proteomes" id="UP000017813">
    <property type="component" value="Unassembled WGS sequence"/>
</dbReference>
<organism evidence="1 2">
    <name type="scientific">Simonsiella muelleri ATCC 29453</name>
    <dbReference type="NCBI Taxonomy" id="641147"/>
    <lineage>
        <taxon>Bacteria</taxon>
        <taxon>Pseudomonadati</taxon>
        <taxon>Pseudomonadota</taxon>
        <taxon>Betaproteobacteria</taxon>
        <taxon>Neisseriales</taxon>
        <taxon>Neisseriaceae</taxon>
        <taxon>Simonsiella</taxon>
    </lineage>
</organism>
<name>U6Q1L8_9NEIS</name>
<dbReference type="EMBL" id="ADCY02000004">
    <property type="protein sequence ID" value="EJZ50277.1"/>
    <property type="molecule type" value="Genomic_DNA"/>
</dbReference>
<dbReference type="HOGENOM" id="CLU_3189034_0_0_4"/>
<proteinExistence type="predicted"/>
<sequence>MKRRGRPYCSRLKLNGYIKDWSCKGFNIIKCELSQGNSVRRIRLGG</sequence>
<reference evidence="1 2" key="1">
    <citation type="submission" date="2010-03" db="EMBL/GenBank/DDBJ databases">
        <authorList>
            <consortium name="The Broad Institute Genome Sequencing Platform"/>
            <person name="Ward D."/>
            <person name="Earl A."/>
            <person name="Feldgarden M."/>
            <person name="Gevers D."/>
            <person name="Young S."/>
            <person name="Zeng Q."/>
            <person name="Koehrsen M."/>
            <person name="Alvarado L."/>
            <person name="Berlin A.M."/>
            <person name="Borenstein D."/>
            <person name="Chapman S.B."/>
            <person name="Chen Z."/>
            <person name="Engels R."/>
            <person name="Freedman E."/>
            <person name="Gellesch M."/>
            <person name="Goldberg J."/>
            <person name="Griggs A."/>
            <person name="Gujja S."/>
            <person name="Heilman E.R."/>
            <person name="Heiman D.I."/>
            <person name="Hepburn T.A."/>
            <person name="Howarth C."/>
            <person name="Jen D."/>
            <person name="Larson L."/>
            <person name="Mehta T."/>
            <person name="Park D."/>
            <person name="Pearson M."/>
            <person name="Richards J."/>
            <person name="Roberts A."/>
            <person name="Saif S."/>
            <person name="Shea T.D."/>
            <person name="Shenoy N."/>
            <person name="Sisk P."/>
            <person name="Stolte C."/>
            <person name="Sykes S.N."/>
            <person name="Walk T."/>
            <person name="White J."/>
            <person name="Yandava C."/>
            <person name="Izard J."/>
            <person name="Baranova O.V."/>
            <person name="Blanton J.M."/>
            <person name="Tanner A.C."/>
            <person name="Dewhirst F."/>
            <person name="Haas B."/>
            <person name="Nusbaum C."/>
            <person name="Birren B."/>
        </authorList>
    </citation>
    <scope>NUCLEOTIDE SEQUENCE [LARGE SCALE GENOMIC DNA]</scope>
    <source>
        <strain evidence="1 2">ATCC 29453</strain>
    </source>
</reference>
<accession>U6Q1L8</accession>
<dbReference type="STRING" id="641147.HMPREF9021_02494"/>
<evidence type="ECO:0000313" key="1">
    <source>
        <dbReference type="EMBL" id="EJZ50277.1"/>
    </source>
</evidence>
<gene>
    <name evidence="1" type="ORF">HMPREF9021_02494</name>
</gene>
<dbReference type="AlphaFoldDB" id="U6Q1L8"/>
<evidence type="ECO:0000313" key="2">
    <source>
        <dbReference type="Proteomes" id="UP000017813"/>
    </source>
</evidence>
<protein>
    <submittedName>
        <fullName evidence="1">Uncharacterized protein</fullName>
    </submittedName>
</protein>
<comment type="caution">
    <text evidence="1">The sequence shown here is derived from an EMBL/GenBank/DDBJ whole genome shotgun (WGS) entry which is preliminary data.</text>
</comment>